<comment type="caution">
    <text evidence="5">The sequence shown here is derived from an EMBL/GenBank/DDBJ whole genome shotgun (WGS) entry which is preliminary data.</text>
</comment>
<keyword evidence="6" id="KW-1185">Reference proteome</keyword>
<dbReference type="InterPro" id="IPR002123">
    <property type="entry name" value="Plipid/glycerol_acylTrfase"/>
</dbReference>
<evidence type="ECO:0000256" key="1">
    <source>
        <dbReference type="ARBA" id="ARBA00005189"/>
    </source>
</evidence>
<keyword evidence="2" id="KW-0808">Transferase</keyword>
<evidence type="ECO:0000313" key="5">
    <source>
        <dbReference type="EMBL" id="MCF1752550.1"/>
    </source>
</evidence>
<accession>A0ABS9BY20</accession>
<dbReference type="Proteomes" id="UP001201449">
    <property type="component" value="Unassembled WGS sequence"/>
</dbReference>
<evidence type="ECO:0000256" key="3">
    <source>
        <dbReference type="ARBA" id="ARBA00023315"/>
    </source>
</evidence>
<evidence type="ECO:0000256" key="2">
    <source>
        <dbReference type="ARBA" id="ARBA00022679"/>
    </source>
</evidence>
<dbReference type="PANTHER" id="PTHR10434:SF11">
    <property type="entry name" value="1-ACYL-SN-GLYCEROL-3-PHOSPHATE ACYLTRANSFERASE"/>
    <property type="match status" value="1"/>
</dbReference>
<dbReference type="Pfam" id="PF19576">
    <property type="entry name" value="Acyltransf_2"/>
    <property type="match status" value="1"/>
</dbReference>
<evidence type="ECO:0000313" key="6">
    <source>
        <dbReference type="Proteomes" id="UP001201449"/>
    </source>
</evidence>
<dbReference type="SMART" id="SM00563">
    <property type="entry name" value="PlsC"/>
    <property type="match status" value="1"/>
</dbReference>
<reference evidence="5 6" key="1">
    <citation type="submission" date="2022-01" db="EMBL/GenBank/DDBJ databases">
        <title>Mariniradius saccharolyticus sp. nov., isolated from sediment of a river.</title>
        <authorList>
            <person name="Liu H."/>
        </authorList>
    </citation>
    <scope>NUCLEOTIDE SEQUENCE [LARGE SCALE GENOMIC DNA]</scope>
    <source>
        <strain evidence="5 6">RY-2</strain>
    </source>
</reference>
<comment type="pathway">
    <text evidence="1">Lipid metabolism.</text>
</comment>
<name>A0ABS9BY20_9BACT</name>
<sequence>MIYEKPVFRLSPIQLETKKPFIDIDDVFRKKNPRVYGILPKFVISYVKRIVHQDEINRVMAKIGHLQGLAFVDALIAEFGVEVSLTGAENIPADSPVIFASNHPLGGLDGIAFMHALGKYRDDLRFLVNDILMNIKNFEPIFVPVNKHGTNSREVSQLIEDTYSGNYAVLVFPAGLVSRMQPGGIKDLEWKKSFISKAKRYKKDIVPVYIEGRNSNFFYNFARLRKRLGIKSNIEMFYLPDEMFSQRGKKVTIHVGKPISYQYFDKSKTESQWAEWVKQTVYQMS</sequence>
<feature type="domain" description="Phospholipid/glycerol acyltransferase" evidence="4">
    <location>
        <begin position="97"/>
        <end position="213"/>
    </location>
</feature>
<dbReference type="InterPro" id="IPR045746">
    <property type="entry name" value="ACT14924-like_Acyltransf_dom"/>
</dbReference>
<proteinExistence type="predicted"/>
<dbReference type="RefSeq" id="WP_234862424.1">
    <property type="nucleotide sequence ID" value="NZ_JAKEVZ010000013.1"/>
</dbReference>
<gene>
    <name evidence="5" type="ORF">L0U89_15935</name>
</gene>
<dbReference type="SUPFAM" id="SSF69593">
    <property type="entry name" value="Glycerol-3-phosphate (1)-acyltransferase"/>
    <property type="match status" value="1"/>
</dbReference>
<protein>
    <submittedName>
        <fullName evidence="5">1-acyl-sn-glycerol-3-phosphate acyltransferase</fullName>
    </submittedName>
</protein>
<evidence type="ECO:0000259" key="4">
    <source>
        <dbReference type="SMART" id="SM00563"/>
    </source>
</evidence>
<dbReference type="GO" id="GO:0016746">
    <property type="term" value="F:acyltransferase activity"/>
    <property type="evidence" value="ECO:0007669"/>
    <property type="project" value="UniProtKB-KW"/>
</dbReference>
<dbReference type="PANTHER" id="PTHR10434">
    <property type="entry name" value="1-ACYL-SN-GLYCEROL-3-PHOSPHATE ACYLTRANSFERASE"/>
    <property type="match status" value="1"/>
</dbReference>
<dbReference type="EMBL" id="JAKEVZ010000013">
    <property type="protein sequence ID" value="MCF1752550.1"/>
    <property type="molecule type" value="Genomic_DNA"/>
</dbReference>
<organism evidence="5 6">
    <name type="scientific">Mariniradius sediminis</name>
    <dbReference type="NCBI Taxonomy" id="2909237"/>
    <lineage>
        <taxon>Bacteria</taxon>
        <taxon>Pseudomonadati</taxon>
        <taxon>Bacteroidota</taxon>
        <taxon>Cytophagia</taxon>
        <taxon>Cytophagales</taxon>
        <taxon>Cyclobacteriaceae</taxon>
        <taxon>Mariniradius</taxon>
    </lineage>
</organism>
<keyword evidence="3 5" id="KW-0012">Acyltransferase</keyword>